<dbReference type="InterPro" id="IPR024418">
    <property type="entry name" value="DUF3862"/>
</dbReference>
<gene>
    <name evidence="2" type="ORF">FD03_GL002499</name>
</gene>
<accession>A0A0R1KFR9</accession>
<dbReference type="Proteomes" id="UP000051248">
    <property type="component" value="Unassembled WGS sequence"/>
</dbReference>
<dbReference type="AlphaFoldDB" id="A0A0R1KFR9"/>
<dbReference type="eggNOG" id="ENOG50319V5">
    <property type="taxonomic scope" value="Bacteria"/>
</dbReference>
<protein>
    <submittedName>
        <fullName evidence="2">Uncharacterized protein</fullName>
    </submittedName>
</protein>
<organism evidence="2 3">
    <name type="scientific">Companilactobacillus nodensis DSM 19682 = JCM 14932 = NBRC 107160</name>
    <dbReference type="NCBI Taxonomy" id="1423775"/>
    <lineage>
        <taxon>Bacteria</taxon>
        <taxon>Bacillati</taxon>
        <taxon>Bacillota</taxon>
        <taxon>Bacilli</taxon>
        <taxon>Lactobacillales</taxon>
        <taxon>Lactobacillaceae</taxon>
        <taxon>Companilactobacillus</taxon>
    </lineage>
</organism>
<dbReference type="Gene3D" id="3.30.1450.10">
    <property type="match status" value="2"/>
</dbReference>
<dbReference type="EMBL" id="AZDZ01000022">
    <property type="protein sequence ID" value="KRK78722.1"/>
    <property type="molecule type" value="Genomic_DNA"/>
</dbReference>
<evidence type="ECO:0000256" key="1">
    <source>
        <dbReference type="ARBA" id="ARBA00022729"/>
    </source>
</evidence>
<comment type="caution">
    <text evidence="2">The sequence shown here is derived from an EMBL/GenBank/DDBJ whole genome shotgun (WGS) entry which is preliminary data.</text>
</comment>
<evidence type="ECO:0000313" key="3">
    <source>
        <dbReference type="Proteomes" id="UP000051248"/>
    </source>
</evidence>
<dbReference type="InterPro" id="IPR037873">
    <property type="entry name" value="BamE-like"/>
</dbReference>
<name>A0A0R1KFR9_9LACO</name>
<proteinExistence type="predicted"/>
<dbReference type="Pfam" id="PF12978">
    <property type="entry name" value="DUF3862"/>
    <property type="match status" value="1"/>
</dbReference>
<evidence type="ECO:0000313" key="2">
    <source>
        <dbReference type="EMBL" id="KRK78722.1"/>
    </source>
</evidence>
<keyword evidence="1" id="KW-0732">Signal</keyword>
<sequence length="188" mass="21042">MITATAFVVENTYDDKADEESYTQENLFKRTADSKTSIIDKFNAIKLGANGNDRRFIESQFGQAAMSTNSGDNDNATLSWSDLKGLDDDVVIDVNFKNGKAVSKSIKGLDIDRRNDLTMKDFDMVKTDYNYEQVIDLLGNPDNYTETNGVITLMYTSDVEEKIDDQATYIKITLANNKVTGKSQLNVK</sequence>
<reference evidence="2 3" key="1">
    <citation type="journal article" date="2015" name="Genome Announc.">
        <title>Expanding the biotechnology potential of lactobacilli through comparative genomics of 213 strains and associated genera.</title>
        <authorList>
            <person name="Sun Z."/>
            <person name="Harris H.M."/>
            <person name="McCann A."/>
            <person name="Guo C."/>
            <person name="Argimon S."/>
            <person name="Zhang W."/>
            <person name="Yang X."/>
            <person name="Jeffery I.B."/>
            <person name="Cooney J.C."/>
            <person name="Kagawa T.F."/>
            <person name="Liu W."/>
            <person name="Song Y."/>
            <person name="Salvetti E."/>
            <person name="Wrobel A."/>
            <person name="Rasinkangas P."/>
            <person name="Parkhill J."/>
            <person name="Rea M.C."/>
            <person name="O'Sullivan O."/>
            <person name="Ritari J."/>
            <person name="Douillard F.P."/>
            <person name="Paul Ross R."/>
            <person name="Yang R."/>
            <person name="Briner A.E."/>
            <person name="Felis G.E."/>
            <person name="de Vos W.M."/>
            <person name="Barrangou R."/>
            <person name="Klaenhammer T.R."/>
            <person name="Caufield P.W."/>
            <person name="Cui Y."/>
            <person name="Zhang H."/>
            <person name="O'Toole P.W."/>
        </authorList>
    </citation>
    <scope>NUCLEOTIDE SEQUENCE [LARGE SCALE GENOMIC DNA]</scope>
    <source>
        <strain evidence="2 3">DSM 19682</strain>
    </source>
</reference>
<dbReference type="PATRIC" id="fig|1423775.4.peg.2542"/>
<keyword evidence="3" id="KW-1185">Reference proteome</keyword>